<dbReference type="SUPFAM" id="SSF103088">
    <property type="entry name" value="OmpA-like"/>
    <property type="match status" value="1"/>
</dbReference>
<dbReference type="RefSeq" id="WP_018980939.1">
    <property type="nucleotide sequence ID" value="NZ_BAQD01000007.1"/>
</dbReference>
<keyword evidence="3" id="KW-1003">Cell membrane</keyword>
<dbReference type="PANTHER" id="PTHR30329">
    <property type="entry name" value="STATOR ELEMENT OF FLAGELLAR MOTOR COMPLEX"/>
    <property type="match status" value="1"/>
</dbReference>
<dbReference type="Proteomes" id="UP001062901">
    <property type="component" value="Unassembled WGS sequence"/>
</dbReference>
<evidence type="ECO:0000256" key="4">
    <source>
        <dbReference type="ARBA" id="ARBA00022692"/>
    </source>
</evidence>
<feature type="transmembrane region" description="Helical" evidence="10">
    <location>
        <begin position="28"/>
        <end position="47"/>
    </location>
</feature>
<sequence>MADKNNSPIIIKREEGGGGGHHGGAWKVAYADFMTAMMAFFLLMWLLNVTTDEQRRGIALFFNPMADKSGTASFAQSIQKTSPVSSPSSAVKDSDHEPNDEQGKEESKAEGKEETKATEHEQHGVENSTSMGMSILPSATNSFSQGIKADVPPQPPAVIPLGGPQSGASQKEGQVGQGNADRVEQTADENRKLQEMVQQLQEEVKKNDSLTDHQKNLSFKVGSDEIRIEMQDTEHQSMFNTGAIAPNKAGVAMLTEIAKWLSTLPENISIIGKTDGVPYHTRKSASNGALSNWTLSAMRADKAREVLVRAGYPDRKIESVTGQADRNLTVPSQPEAAENRRIVLVIHRRYPLPASFASASPQPSGDGATQGAAHK</sequence>
<feature type="compositionally biased region" description="Polar residues" evidence="9">
    <location>
        <begin position="125"/>
        <end position="145"/>
    </location>
</feature>
<keyword evidence="12" id="KW-0969">Cilium</keyword>
<dbReference type="InterPro" id="IPR006665">
    <property type="entry name" value="OmpA-like"/>
</dbReference>
<dbReference type="InterPro" id="IPR025713">
    <property type="entry name" value="MotB-like_N_dom"/>
</dbReference>
<feature type="region of interest" description="Disordered" evidence="9">
    <location>
        <begin position="1"/>
        <end position="24"/>
    </location>
</feature>
<keyword evidence="12" id="KW-0282">Flagellum</keyword>
<dbReference type="InterPro" id="IPR050330">
    <property type="entry name" value="Bact_OuterMem_StrucFunc"/>
</dbReference>
<feature type="coiled-coil region" evidence="8">
    <location>
        <begin position="183"/>
        <end position="213"/>
    </location>
</feature>
<keyword evidence="13" id="KW-1185">Reference proteome</keyword>
<dbReference type="Gene3D" id="3.30.1330.60">
    <property type="entry name" value="OmpA-like domain"/>
    <property type="match status" value="1"/>
</dbReference>
<evidence type="ECO:0000256" key="8">
    <source>
        <dbReference type="SAM" id="Coils"/>
    </source>
</evidence>
<comment type="similarity">
    <text evidence="2">Belongs to the MotB family.</text>
</comment>
<keyword evidence="4 10" id="KW-0812">Transmembrane</keyword>
<dbReference type="Pfam" id="PF00691">
    <property type="entry name" value="OmpA"/>
    <property type="match status" value="1"/>
</dbReference>
<evidence type="ECO:0000256" key="10">
    <source>
        <dbReference type="SAM" id="Phobius"/>
    </source>
</evidence>
<evidence type="ECO:0000259" key="11">
    <source>
        <dbReference type="PROSITE" id="PS51123"/>
    </source>
</evidence>
<organism evidence="12 13">
    <name type="scientific">Saccharibacter floricola DSM 15669</name>
    <dbReference type="NCBI Taxonomy" id="1123227"/>
    <lineage>
        <taxon>Bacteria</taxon>
        <taxon>Pseudomonadati</taxon>
        <taxon>Pseudomonadota</taxon>
        <taxon>Alphaproteobacteria</taxon>
        <taxon>Acetobacterales</taxon>
        <taxon>Acetobacteraceae</taxon>
        <taxon>Saccharibacter</taxon>
    </lineage>
</organism>
<accession>A0ABQ0NXZ2</accession>
<feature type="region of interest" description="Disordered" evidence="9">
    <location>
        <begin position="355"/>
        <end position="375"/>
    </location>
</feature>
<evidence type="ECO:0000313" key="12">
    <source>
        <dbReference type="EMBL" id="GBQ05835.1"/>
    </source>
</evidence>
<keyword evidence="8" id="KW-0175">Coiled coil</keyword>
<feature type="compositionally biased region" description="Low complexity" evidence="9">
    <location>
        <begin position="355"/>
        <end position="364"/>
    </location>
</feature>
<gene>
    <name evidence="12" type="ORF">AA15669_0658</name>
</gene>
<dbReference type="PANTHER" id="PTHR30329:SF21">
    <property type="entry name" value="LIPOPROTEIN YIAD-RELATED"/>
    <property type="match status" value="1"/>
</dbReference>
<feature type="region of interest" description="Disordered" evidence="9">
    <location>
        <begin position="73"/>
        <end position="183"/>
    </location>
</feature>
<evidence type="ECO:0000256" key="6">
    <source>
        <dbReference type="ARBA" id="ARBA00023136"/>
    </source>
</evidence>
<reference evidence="12" key="1">
    <citation type="submission" date="2013-04" db="EMBL/GenBank/DDBJ databases">
        <title>The genome sequencing project of 58 acetic acid bacteria.</title>
        <authorList>
            <person name="Okamoto-Kainuma A."/>
            <person name="Ishikawa M."/>
            <person name="Umino S."/>
            <person name="Koizumi Y."/>
            <person name="Shiwa Y."/>
            <person name="Yoshikawa H."/>
            <person name="Matsutani M."/>
            <person name="Matsushita K."/>
        </authorList>
    </citation>
    <scope>NUCLEOTIDE SEQUENCE</scope>
    <source>
        <strain evidence="12">DSM 15669</strain>
    </source>
</reference>
<evidence type="ECO:0000256" key="1">
    <source>
        <dbReference type="ARBA" id="ARBA00004162"/>
    </source>
</evidence>
<protein>
    <submittedName>
        <fullName evidence="12">Flagellar motor protein MotB</fullName>
    </submittedName>
</protein>
<feature type="compositionally biased region" description="Polar residues" evidence="9">
    <location>
        <begin position="73"/>
        <end position="91"/>
    </location>
</feature>
<dbReference type="EMBL" id="BAQD01000007">
    <property type="protein sequence ID" value="GBQ05835.1"/>
    <property type="molecule type" value="Genomic_DNA"/>
</dbReference>
<evidence type="ECO:0000256" key="2">
    <source>
        <dbReference type="ARBA" id="ARBA00008914"/>
    </source>
</evidence>
<dbReference type="Pfam" id="PF13677">
    <property type="entry name" value="MotB_plug"/>
    <property type="match status" value="1"/>
</dbReference>
<keyword evidence="12" id="KW-0966">Cell projection</keyword>
<feature type="domain" description="OmpA-like" evidence="11">
    <location>
        <begin position="226"/>
        <end position="350"/>
    </location>
</feature>
<comment type="subcellular location">
    <subcellularLocation>
        <location evidence="1">Cell membrane</location>
        <topology evidence="1">Single-pass membrane protein</topology>
    </subcellularLocation>
</comment>
<dbReference type="PROSITE" id="PS51123">
    <property type="entry name" value="OMPA_2"/>
    <property type="match status" value="1"/>
</dbReference>
<feature type="compositionally biased region" description="Basic and acidic residues" evidence="9">
    <location>
        <begin position="92"/>
        <end position="124"/>
    </location>
</feature>
<evidence type="ECO:0000256" key="3">
    <source>
        <dbReference type="ARBA" id="ARBA00022475"/>
    </source>
</evidence>
<name>A0ABQ0NXZ2_9PROT</name>
<comment type="caution">
    <text evidence="12">The sequence shown here is derived from an EMBL/GenBank/DDBJ whole genome shotgun (WGS) entry which is preliminary data.</text>
</comment>
<evidence type="ECO:0000256" key="7">
    <source>
        <dbReference type="PROSITE-ProRule" id="PRU00473"/>
    </source>
</evidence>
<evidence type="ECO:0000313" key="13">
    <source>
        <dbReference type="Proteomes" id="UP001062901"/>
    </source>
</evidence>
<dbReference type="InterPro" id="IPR036737">
    <property type="entry name" value="OmpA-like_sf"/>
</dbReference>
<evidence type="ECO:0000256" key="5">
    <source>
        <dbReference type="ARBA" id="ARBA00022989"/>
    </source>
</evidence>
<keyword evidence="5 10" id="KW-1133">Transmembrane helix</keyword>
<evidence type="ECO:0000256" key="9">
    <source>
        <dbReference type="SAM" id="MobiDB-lite"/>
    </source>
</evidence>
<keyword evidence="6 7" id="KW-0472">Membrane</keyword>
<proteinExistence type="inferred from homology"/>